<feature type="chain" id="PRO_5031177752" description="Secreted protein" evidence="1">
    <location>
        <begin position="37"/>
        <end position="82"/>
    </location>
</feature>
<keyword evidence="3" id="KW-1185">Reference proteome</keyword>
<sequence length="82" mass="8859">MSGLFRGTNGRRIVAVLFGAVAAAVIGATAATPAQAAPPWWSYGDDAGDAGLYQVHYEDGRPFTVELCWTYEWGQVPCGRYF</sequence>
<gene>
    <name evidence="2" type="ORF">HD596_008543</name>
</gene>
<name>A0A7W9GDG7_9ACTN</name>
<dbReference type="RefSeq" id="WP_185075018.1">
    <property type="nucleotide sequence ID" value="NZ_JACHMB010000001.1"/>
</dbReference>
<evidence type="ECO:0000256" key="1">
    <source>
        <dbReference type="SAM" id="SignalP"/>
    </source>
</evidence>
<keyword evidence="1" id="KW-0732">Signal</keyword>
<protein>
    <recommendedName>
        <fullName evidence="4">Secreted protein</fullName>
    </recommendedName>
</protein>
<evidence type="ECO:0008006" key="4">
    <source>
        <dbReference type="Google" id="ProtNLM"/>
    </source>
</evidence>
<proteinExistence type="predicted"/>
<dbReference type="AlphaFoldDB" id="A0A7W9GDG7"/>
<feature type="signal peptide" evidence="1">
    <location>
        <begin position="1"/>
        <end position="36"/>
    </location>
</feature>
<accession>A0A7W9GDG7</accession>
<dbReference type="Proteomes" id="UP000579153">
    <property type="component" value="Unassembled WGS sequence"/>
</dbReference>
<dbReference type="EMBL" id="JACHMB010000001">
    <property type="protein sequence ID" value="MBB5781787.1"/>
    <property type="molecule type" value="Genomic_DNA"/>
</dbReference>
<reference evidence="2 3" key="1">
    <citation type="submission" date="2020-08" db="EMBL/GenBank/DDBJ databases">
        <title>Sequencing the genomes of 1000 actinobacteria strains.</title>
        <authorList>
            <person name="Klenk H.-P."/>
        </authorList>
    </citation>
    <scope>NUCLEOTIDE SEQUENCE [LARGE SCALE GENOMIC DNA]</scope>
    <source>
        <strain evidence="2 3">DSM 45507</strain>
    </source>
</reference>
<organism evidence="2 3">
    <name type="scientific">Nonomuraea jabiensis</name>
    <dbReference type="NCBI Taxonomy" id="882448"/>
    <lineage>
        <taxon>Bacteria</taxon>
        <taxon>Bacillati</taxon>
        <taxon>Actinomycetota</taxon>
        <taxon>Actinomycetes</taxon>
        <taxon>Streptosporangiales</taxon>
        <taxon>Streptosporangiaceae</taxon>
        <taxon>Nonomuraea</taxon>
    </lineage>
</organism>
<evidence type="ECO:0000313" key="2">
    <source>
        <dbReference type="EMBL" id="MBB5781787.1"/>
    </source>
</evidence>
<comment type="caution">
    <text evidence="2">The sequence shown here is derived from an EMBL/GenBank/DDBJ whole genome shotgun (WGS) entry which is preliminary data.</text>
</comment>
<evidence type="ECO:0000313" key="3">
    <source>
        <dbReference type="Proteomes" id="UP000579153"/>
    </source>
</evidence>